<protein>
    <submittedName>
        <fullName evidence="1">Uncharacterized protein</fullName>
    </submittedName>
</protein>
<accession>A0A4U6RZQ9</accession>
<dbReference type="RefSeq" id="WP_137482139.1">
    <property type="nucleotide sequence ID" value="NZ_SZZP01000020.1"/>
</dbReference>
<reference evidence="1 2" key="1">
    <citation type="submission" date="2019-05" db="EMBL/GenBank/DDBJ databases">
        <title>Draft Genome of Bradyrhizobium elkanii strain SEMIA 938, Used in Commercial Inoculants for Lupinus spp. in Brazil.</title>
        <authorList>
            <person name="Hungria M."/>
            <person name="Delamuta J.R.M."/>
            <person name="Ribeiro R.A."/>
            <person name="Nogueira M.A."/>
        </authorList>
    </citation>
    <scope>NUCLEOTIDE SEQUENCE [LARGE SCALE GENOMIC DNA]</scope>
    <source>
        <strain evidence="1 2">Semia 938</strain>
    </source>
</reference>
<gene>
    <name evidence="1" type="ORF">FDV58_28840</name>
</gene>
<name>A0A4U6RZQ9_BRAEL</name>
<dbReference type="EMBL" id="SZZP01000020">
    <property type="protein sequence ID" value="TKV77876.1"/>
    <property type="molecule type" value="Genomic_DNA"/>
</dbReference>
<dbReference type="Proteomes" id="UP000305095">
    <property type="component" value="Unassembled WGS sequence"/>
</dbReference>
<dbReference type="AlphaFoldDB" id="A0A4U6RZQ9"/>
<evidence type="ECO:0000313" key="2">
    <source>
        <dbReference type="Proteomes" id="UP000305095"/>
    </source>
</evidence>
<evidence type="ECO:0000313" key="1">
    <source>
        <dbReference type="EMBL" id="TKV77876.1"/>
    </source>
</evidence>
<comment type="caution">
    <text evidence="1">The sequence shown here is derived from an EMBL/GenBank/DDBJ whole genome shotgun (WGS) entry which is preliminary data.</text>
</comment>
<proteinExistence type="predicted"/>
<sequence>MKYEGDRPYSDPEKAGRWIMEQSILASFARRSTLSGSGTRFARFDFASQFEVCRFQISYAILNALL</sequence>
<organism evidence="1 2">
    <name type="scientific">Bradyrhizobium elkanii</name>
    <dbReference type="NCBI Taxonomy" id="29448"/>
    <lineage>
        <taxon>Bacteria</taxon>
        <taxon>Pseudomonadati</taxon>
        <taxon>Pseudomonadota</taxon>
        <taxon>Alphaproteobacteria</taxon>
        <taxon>Hyphomicrobiales</taxon>
        <taxon>Nitrobacteraceae</taxon>
        <taxon>Bradyrhizobium</taxon>
    </lineage>
</organism>